<keyword evidence="6 12" id="KW-0812">Transmembrane</keyword>
<keyword evidence="12" id="KW-0520">NAD</keyword>
<feature type="transmembrane region" description="Helical" evidence="14">
    <location>
        <begin position="171"/>
        <end position="191"/>
    </location>
</feature>
<dbReference type="HAMAP" id="MF_01350">
    <property type="entry name" value="NDH1_NuoH"/>
    <property type="match status" value="1"/>
</dbReference>
<comment type="catalytic activity">
    <reaction evidence="13">
        <text>a ubiquinone + NADH + 5 H(+)(in) = a ubiquinol + NAD(+) + 4 H(+)(out)</text>
        <dbReference type="Rhea" id="RHEA:29091"/>
        <dbReference type="Rhea" id="RHEA-COMP:9565"/>
        <dbReference type="Rhea" id="RHEA-COMP:9566"/>
        <dbReference type="ChEBI" id="CHEBI:15378"/>
        <dbReference type="ChEBI" id="CHEBI:16389"/>
        <dbReference type="ChEBI" id="CHEBI:17976"/>
        <dbReference type="ChEBI" id="CHEBI:57540"/>
        <dbReference type="ChEBI" id="CHEBI:57945"/>
        <dbReference type="EC" id="7.1.1.2"/>
    </reaction>
</comment>
<dbReference type="GeneID" id="36275636"/>
<dbReference type="InterPro" id="IPR018086">
    <property type="entry name" value="NADH_UbQ_OxRdtase_su1_CS"/>
</dbReference>
<feature type="transmembrane region" description="Helical" evidence="14">
    <location>
        <begin position="61"/>
        <end position="80"/>
    </location>
</feature>
<comment type="subcellular location">
    <subcellularLocation>
        <location evidence="2 12">Mitochondrion inner membrane</location>
        <topology evidence="2 12">Multi-pass membrane protein</topology>
    </subcellularLocation>
</comment>
<keyword evidence="10 13" id="KW-0496">Mitochondrion</keyword>
<evidence type="ECO:0000313" key="15">
    <source>
        <dbReference type="EMBL" id="AVC55500.1"/>
    </source>
</evidence>
<dbReference type="GO" id="GO:0008137">
    <property type="term" value="F:NADH dehydrogenase (ubiquinone) activity"/>
    <property type="evidence" value="ECO:0007669"/>
    <property type="project" value="UniProtKB-EC"/>
</dbReference>
<feature type="transmembrane region" description="Helical" evidence="14">
    <location>
        <begin position="140"/>
        <end position="159"/>
    </location>
</feature>
<feature type="transmembrane region" description="Helical" evidence="14">
    <location>
        <begin position="222"/>
        <end position="242"/>
    </location>
</feature>
<evidence type="ECO:0000256" key="9">
    <source>
        <dbReference type="ARBA" id="ARBA00023075"/>
    </source>
</evidence>
<sequence>MFILNFLILIIFILISVSFYVLLERKVLGYIQMRSGPFSVGILGILQPFSDAIKLFSSESYYIYFGNLFIYFFMPALGLVTSMNMWCLFPLIFNFISFPLGLMFFICCSSFMVYSVLLSSWSSNSSYSLIGCIRSVAQSISYEVCMFLLLFNLVFFFNSLNLTKFFYAQNLNWFIFFGYPLFLMLFSCVLAETNRSPFDFSEGESELVSGFNTEYSSFNFSFIFLTEYMNMIFMSLLMSLVFLGGDHFKLIFFLSVMCLNFSFIWIRGSFPRFRYDKLMILCWSVYLPSSLFFFFMYMNLCVLVY</sequence>
<dbReference type="EC" id="7.1.1.2" evidence="13"/>
<comment type="function">
    <text evidence="1">Core subunit of the mitochondrial membrane respiratory chain NADH dehydrogenase (Complex I) that is believed to belong to the minimal assembly required for catalysis. Complex I functions in the transfer of electrons from NADH to the respiratory chain. The immediate electron acceptor for the enzyme is believed to be ubiquinone.</text>
</comment>
<dbReference type="PANTHER" id="PTHR11432">
    <property type="entry name" value="NADH DEHYDROGENASE SUBUNIT 1"/>
    <property type="match status" value="1"/>
</dbReference>
<organism evidence="15">
    <name type="scientific">Peregrinus maidis</name>
    <name type="common">corn hopper</name>
    <dbReference type="NCBI Taxonomy" id="222432"/>
    <lineage>
        <taxon>Eukaryota</taxon>
        <taxon>Metazoa</taxon>
        <taxon>Ecdysozoa</taxon>
        <taxon>Arthropoda</taxon>
        <taxon>Hexapoda</taxon>
        <taxon>Insecta</taxon>
        <taxon>Pterygota</taxon>
        <taxon>Neoptera</taxon>
        <taxon>Paraneoptera</taxon>
        <taxon>Hemiptera</taxon>
        <taxon>Auchenorrhyncha</taxon>
        <taxon>Fulgoroidea</taxon>
        <taxon>Delphacidae</taxon>
        <taxon>Delphacinae</taxon>
        <taxon>Peregrinus</taxon>
    </lineage>
</organism>
<dbReference type="CTD" id="4535"/>
<feature type="transmembrane region" description="Helical" evidence="14">
    <location>
        <begin position="6"/>
        <end position="23"/>
    </location>
</feature>
<evidence type="ECO:0000256" key="12">
    <source>
        <dbReference type="RuleBase" id="RU000471"/>
    </source>
</evidence>
<keyword evidence="7" id="KW-0999">Mitochondrion inner membrane</keyword>
<evidence type="ECO:0000256" key="2">
    <source>
        <dbReference type="ARBA" id="ARBA00004448"/>
    </source>
</evidence>
<evidence type="ECO:0000256" key="6">
    <source>
        <dbReference type="ARBA" id="ARBA00022692"/>
    </source>
</evidence>
<evidence type="ECO:0000256" key="4">
    <source>
        <dbReference type="ARBA" id="ARBA00021009"/>
    </source>
</evidence>
<comment type="similarity">
    <text evidence="3 12">Belongs to the complex I subunit 1 family.</text>
</comment>
<evidence type="ECO:0000256" key="10">
    <source>
        <dbReference type="ARBA" id="ARBA00023128"/>
    </source>
</evidence>
<evidence type="ECO:0000256" key="8">
    <source>
        <dbReference type="ARBA" id="ARBA00022989"/>
    </source>
</evidence>
<dbReference type="GO" id="GO:0003954">
    <property type="term" value="F:NADH dehydrogenase activity"/>
    <property type="evidence" value="ECO:0007669"/>
    <property type="project" value="TreeGrafter"/>
</dbReference>
<name>A0A343UJC2_9HEMI</name>
<dbReference type="GO" id="GO:0005743">
    <property type="term" value="C:mitochondrial inner membrane"/>
    <property type="evidence" value="ECO:0007669"/>
    <property type="project" value="UniProtKB-SubCell"/>
</dbReference>
<dbReference type="PROSITE" id="PS00668">
    <property type="entry name" value="COMPLEX1_ND1_2"/>
    <property type="match status" value="1"/>
</dbReference>
<evidence type="ECO:0000256" key="3">
    <source>
        <dbReference type="ARBA" id="ARBA00010535"/>
    </source>
</evidence>
<evidence type="ECO:0000256" key="1">
    <source>
        <dbReference type="ARBA" id="ARBA00003257"/>
    </source>
</evidence>
<accession>A0A343UJC2</accession>
<protein>
    <recommendedName>
        <fullName evidence="4 13">NADH-ubiquinone oxidoreductase chain 1</fullName>
        <ecNumber evidence="13">7.1.1.2</ecNumber>
    </recommendedName>
</protein>
<feature type="transmembrane region" description="Helical" evidence="14">
    <location>
        <begin position="248"/>
        <end position="266"/>
    </location>
</feature>
<dbReference type="GO" id="GO:0009060">
    <property type="term" value="P:aerobic respiration"/>
    <property type="evidence" value="ECO:0007669"/>
    <property type="project" value="TreeGrafter"/>
</dbReference>
<keyword evidence="8 14" id="KW-1133">Transmembrane helix</keyword>
<dbReference type="AlphaFoldDB" id="A0A343UJC2"/>
<dbReference type="EMBL" id="MG049917">
    <property type="protein sequence ID" value="AVC55500.1"/>
    <property type="molecule type" value="Genomic_DNA"/>
</dbReference>
<feature type="transmembrane region" description="Helical" evidence="14">
    <location>
        <begin position="92"/>
        <end position="119"/>
    </location>
</feature>
<dbReference type="RefSeq" id="YP_009468965.1">
    <property type="nucleotide sequence ID" value="NC_037182.1"/>
</dbReference>
<proteinExistence type="inferred from homology"/>
<keyword evidence="11 14" id="KW-0472">Membrane</keyword>
<evidence type="ECO:0000256" key="14">
    <source>
        <dbReference type="SAM" id="Phobius"/>
    </source>
</evidence>
<reference evidence="15" key="1">
    <citation type="journal article" date="2018" name="Mitochondrial DNA Part B Resour">
        <title>The complete mitochondrial genome sequence of the corn planthopper, Peregrinus maidis (Hemiptera: Fulgoroidea).</title>
        <authorList>
            <person name="Huang Y."/>
            <person name="Qin D."/>
        </authorList>
    </citation>
    <scope>NUCLEOTIDE SEQUENCE</scope>
</reference>
<evidence type="ECO:0000256" key="7">
    <source>
        <dbReference type="ARBA" id="ARBA00022792"/>
    </source>
</evidence>
<dbReference type="InterPro" id="IPR001694">
    <property type="entry name" value="NADH_UbQ_OxRdtase_su1/FPO"/>
</dbReference>
<evidence type="ECO:0000256" key="11">
    <source>
        <dbReference type="ARBA" id="ARBA00023136"/>
    </source>
</evidence>
<gene>
    <name evidence="15" type="primary">ND1</name>
</gene>
<feature type="transmembrane region" description="Helical" evidence="14">
    <location>
        <begin position="278"/>
        <end position="298"/>
    </location>
</feature>
<dbReference type="PANTHER" id="PTHR11432:SF3">
    <property type="entry name" value="NADH-UBIQUINONE OXIDOREDUCTASE CHAIN 1"/>
    <property type="match status" value="1"/>
</dbReference>
<evidence type="ECO:0000256" key="5">
    <source>
        <dbReference type="ARBA" id="ARBA00022448"/>
    </source>
</evidence>
<geneLocation type="mitochondrion" evidence="15"/>
<dbReference type="Pfam" id="PF00146">
    <property type="entry name" value="NADHdh"/>
    <property type="match status" value="1"/>
</dbReference>
<keyword evidence="9 13" id="KW-0830">Ubiquinone</keyword>
<evidence type="ECO:0000256" key="13">
    <source>
        <dbReference type="RuleBase" id="RU000473"/>
    </source>
</evidence>
<keyword evidence="5" id="KW-0813">Transport</keyword>